<reference evidence="1" key="4">
    <citation type="submission" date="2019-03" db="UniProtKB">
        <authorList>
            <consortium name="EnsemblPlants"/>
        </authorList>
    </citation>
    <scope>IDENTIFICATION</scope>
</reference>
<dbReference type="Proteomes" id="UP000015105">
    <property type="component" value="Chromosome 6D"/>
</dbReference>
<dbReference type="AlphaFoldDB" id="A0A453NJF9"/>
<reference evidence="1" key="3">
    <citation type="journal article" date="2017" name="Nature">
        <title>Genome sequence of the progenitor of the wheat D genome Aegilops tauschii.</title>
        <authorList>
            <person name="Luo M.C."/>
            <person name="Gu Y.Q."/>
            <person name="Puiu D."/>
            <person name="Wang H."/>
            <person name="Twardziok S.O."/>
            <person name="Deal K.R."/>
            <person name="Huo N."/>
            <person name="Zhu T."/>
            <person name="Wang L."/>
            <person name="Wang Y."/>
            <person name="McGuire P.E."/>
            <person name="Liu S."/>
            <person name="Long H."/>
            <person name="Ramasamy R.K."/>
            <person name="Rodriguez J.C."/>
            <person name="Van S.L."/>
            <person name="Yuan L."/>
            <person name="Wang Z."/>
            <person name="Xia Z."/>
            <person name="Xiao L."/>
            <person name="Anderson O.D."/>
            <person name="Ouyang S."/>
            <person name="Liang Y."/>
            <person name="Zimin A.V."/>
            <person name="Pertea G."/>
            <person name="Qi P."/>
            <person name="Bennetzen J.L."/>
            <person name="Dai X."/>
            <person name="Dawson M.W."/>
            <person name="Muller H.G."/>
            <person name="Kugler K."/>
            <person name="Rivarola-Duarte L."/>
            <person name="Spannagl M."/>
            <person name="Mayer K.F.X."/>
            <person name="Lu F.H."/>
            <person name="Bevan M.W."/>
            <person name="Leroy P."/>
            <person name="Li P."/>
            <person name="You F.M."/>
            <person name="Sun Q."/>
            <person name="Liu Z."/>
            <person name="Lyons E."/>
            <person name="Wicker T."/>
            <person name="Salzberg S.L."/>
            <person name="Devos K.M."/>
            <person name="Dvorak J."/>
        </authorList>
    </citation>
    <scope>NUCLEOTIDE SEQUENCE [LARGE SCALE GENOMIC DNA]</scope>
    <source>
        <strain evidence="1">cv. AL8/78</strain>
    </source>
</reference>
<sequence>TTVFYKMYHNMHMVSQRNKSILHPQLFQKSRKHLQPFLSHPPTTETVHLSVFFPRLDS</sequence>
<reference evidence="2" key="1">
    <citation type="journal article" date="2014" name="Science">
        <title>Ancient hybridizations among the ancestral genomes of bread wheat.</title>
        <authorList>
            <consortium name="International Wheat Genome Sequencing Consortium,"/>
            <person name="Marcussen T."/>
            <person name="Sandve S.R."/>
            <person name="Heier L."/>
            <person name="Spannagl M."/>
            <person name="Pfeifer M."/>
            <person name="Jakobsen K.S."/>
            <person name="Wulff B.B."/>
            <person name="Steuernagel B."/>
            <person name="Mayer K.F."/>
            <person name="Olsen O.A."/>
        </authorList>
    </citation>
    <scope>NUCLEOTIDE SEQUENCE [LARGE SCALE GENOMIC DNA]</scope>
    <source>
        <strain evidence="2">cv. AL8/78</strain>
    </source>
</reference>
<organism evidence="1 2">
    <name type="scientific">Aegilops tauschii subsp. strangulata</name>
    <name type="common">Goatgrass</name>
    <dbReference type="NCBI Taxonomy" id="200361"/>
    <lineage>
        <taxon>Eukaryota</taxon>
        <taxon>Viridiplantae</taxon>
        <taxon>Streptophyta</taxon>
        <taxon>Embryophyta</taxon>
        <taxon>Tracheophyta</taxon>
        <taxon>Spermatophyta</taxon>
        <taxon>Magnoliopsida</taxon>
        <taxon>Liliopsida</taxon>
        <taxon>Poales</taxon>
        <taxon>Poaceae</taxon>
        <taxon>BOP clade</taxon>
        <taxon>Pooideae</taxon>
        <taxon>Triticodae</taxon>
        <taxon>Triticeae</taxon>
        <taxon>Triticinae</taxon>
        <taxon>Aegilops</taxon>
    </lineage>
</organism>
<reference evidence="2" key="2">
    <citation type="journal article" date="2017" name="Nat. Plants">
        <title>The Aegilops tauschii genome reveals multiple impacts of transposons.</title>
        <authorList>
            <person name="Zhao G."/>
            <person name="Zou C."/>
            <person name="Li K."/>
            <person name="Wang K."/>
            <person name="Li T."/>
            <person name="Gao L."/>
            <person name="Zhang X."/>
            <person name="Wang H."/>
            <person name="Yang Z."/>
            <person name="Liu X."/>
            <person name="Jiang W."/>
            <person name="Mao L."/>
            <person name="Kong X."/>
            <person name="Jiao Y."/>
            <person name="Jia J."/>
        </authorList>
    </citation>
    <scope>NUCLEOTIDE SEQUENCE [LARGE SCALE GENOMIC DNA]</scope>
    <source>
        <strain evidence="2">cv. AL8/78</strain>
    </source>
</reference>
<dbReference type="Gramene" id="AET6Gv20394300.12">
    <property type="protein sequence ID" value="AET6Gv20394300.12"/>
    <property type="gene ID" value="AET6Gv20394300"/>
</dbReference>
<keyword evidence="2" id="KW-1185">Reference proteome</keyword>
<protein>
    <submittedName>
        <fullName evidence="1">Uncharacterized protein</fullName>
    </submittedName>
</protein>
<evidence type="ECO:0000313" key="2">
    <source>
        <dbReference type="Proteomes" id="UP000015105"/>
    </source>
</evidence>
<proteinExistence type="predicted"/>
<name>A0A453NJF9_AEGTS</name>
<accession>A0A453NJF9</accession>
<dbReference type="EnsemblPlants" id="AET6Gv20394300.12">
    <property type="protein sequence ID" value="AET6Gv20394300.12"/>
    <property type="gene ID" value="AET6Gv20394300"/>
</dbReference>
<reference evidence="1" key="5">
    <citation type="journal article" date="2021" name="G3 (Bethesda)">
        <title>Aegilops tauschii genome assembly Aet v5.0 features greater sequence contiguity and improved annotation.</title>
        <authorList>
            <person name="Wang L."/>
            <person name="Zhu T."/>
            <person name="Rodriguez J.C."/>
            <person name="Deal K.R."/>
            <person name="Dubcovsky J."/>
            <person name="McGuire P.E."/>
            <person name="Lux T."/>
            <person name="Spannagl M."/>
            <person name="Mayer K.F.X."/>
            <person name="Baldrich P."/>
            <person name="Meyers B.C."/>
            <person name="Huo N."/>
            <person name="Gu Y.Q."/>
            <person name="Zhou H."/>
            <person name="Devos K.M."/>
            <person name="Bennetzen J.L."/>
            <person name="Unver T."/>
            <person name="Budak H."/>
            <person name="Gulick P.J."/>
            <person name="Galiba G."/>
            <person name="Kalapos B."/>
            <person name="Nelson D.R."/>
            <person name="Li P."/>
            <person name="You F.M."/>
            <person name="Luo M.C."/>
            <person name="Dvorak J."/>
        </authorList>
    </citation>
    <scope>NUCLEOTIDE SEQUENCE [LARGE SCALE GENOMIC DNA]</scope>
    <source>
        <strain evidence="1">cv. AL8/78</strain>
    </source>
</reference>
<evidence type="ECO:0000313" key="1">
    <source>
        <dbReference type="EnsemblPlants" id="AET6Gv20394300.12"/>
    </source>
</evidence>